<dbReference type="InterPro" id="IPR045249">
    <property type="entry name" value="HARBI1-like"/>
</dbReference>
<comment type="cofactor">
    <cofactor evidence="1">
        <name>a divalent metal cation</name>
        <dbReference type="ChEBI" id="CHEBI:60240"/>
    </cofactor>
</comment>
<keyword evidence="11" id="KW-1185">Reference proteome</keyword>
<dbReference type="PANTHER" id="PTHR22930:SF251">
    <property type="entry name" value="DDE TNP4 DOMAIN-CONTAINING PROTEIN"/>
    <property type="match status" value="1"/>
</dbReference>
<keyword evidence="6" id="KW-0378">Hydrolase</keyword>
<keyword evidence="7" id="KW-0539">Nucleus</keyword>
<evidence type="ECO:0000256" key="7">
    <source>
        <dbReference type="ARBA" id="ARBA00023242"/>
    </source>
</evidence>
<evidence type="ECO:0000256" key="8">
    <source>
        <dbReference type="SAM" id="MobiDB-lite"/>
    </source>
</evidence>
<evidence type="ECO:0000256" key="5">
    <source>
        <dbReference type="ARBA" id="ARBA00022723"/>
    </source>
</evidence>
<proteinExistence type="inferred from homology"/>
<gene>
    <name evidence="10" type="ORF">TIFTF001_015042</name>
</gene>
<protein>
    <recommendedName>
        <fullName evidence="9">DDE Tnp4 domain-containing protein</fullName>
    </recommendedName>
</protein>
<comment type="similarity">
    <text evidence="3">Belongs to the HARBI1 family.</text>
</comment>
<dbReference type="Pfam" id="PF13359">
    <property type="entry name" value="DDE_Tnp_4"/>
    <property type="match status" value="1"/>
</dbReference>
<evidence type="ECO:0000313" key="10">
    <source>
        <dbReference type="EMBL" id="GMN45854.1"/>
    </source>
</evidence>
<dbReference type="GO" id="GO:0016787">
    <property type="term" value="F:hydrolase activity"/>
    <property type="evidence" value="ECO:0007669"/>
    <property type="project" value="UniProtKB-KW"/>
</dbReference>
<feature type="compositionally biased region" description="Basic and acidic residues" evidence="8">
    <location>
        <begin position="13"/>
        <end position="23"/>
    </location>
</feature>
<name>A0AA87ZXY8_FICCA</name>
<feature type="region of interest" description="Disordered" evidence="8">
    <location>
        <begin position="1"/>
        <end position="23"/>
    </location>
</feature>
<dbReference type="GO" id="GO:0004518">
    <property type="term" value="F:nuclease activity"/>
    <property type="evidence" value="ECO:0007669"/>
    <property type="project" value="UniProtKB-KW"/>
</dbReference>
<dbReference type="GO" id="GO:0046872">
    <property type="term" value="F:metal ion binding"/>
    <property type="evidence" value="ECO:0007669"/>
    <property type="project" value="UniProtKB-KW"/>
</dbReference>
<dbReference type="AlphaFoldDB" id="A0AA87ZXY8"/>
<reference evidence="10" key="1">
    <citation type="submission" date="2023-07" db="EMBL/GenBank/DDBJ databases">
        <title>draft genome sequence of fig (Ficus carica).</title>
        <authorList>
            <person name="Takahashi T."/>
            <person name="Nishimura K."/>
        </authorList>
    </citation>
    <scope>NUCLEOTIDE SEQUENCE</scope>
</reference>
<feature type="compositionally biased region" description="Polar residues" evidence="8">
    <location>
        <begin position="290"/>
        <end position="303"/>
    </location>
</feature>
<feature type="domain" description="DDE Tnp4" evidence="9">
    <location>
        <begin position="118"/>
        <end position="209"/>
    </location>
</feature>
<keyword evidence="4" id="KW-0540">Nuclease</keyword>
<dbReference type="PANTHER" id="PTHR22930">
    <property type="match status" value="1"/>
</dbReference>
<evidence type="ECO:0000313" key="11">
    <source>
        <dbReference type="Proteomes" id="UP001187192"/>
    </source>
</evidence>
<dbReference type="Proteomes" id="UP001187192">
    <property type="component" value="Unassembled WGS sequence"/>
</dbReference>
<comment type="caution">
    <text evidence="10">The sequence shown here is derived from an EMBL/GenBank/DDBJ whole genome shotgun (WGS) entry which is preliminary data.</text>
</comment>
<evidence type="ECO:0000256" key="1">
    <source>
        <dbReference type="ARBA" id="ARBA00001968"/>
    </source>
</evidence>
<organism evidence="10 11">
    <name type="scientific">Ficus carica</name>
    <name type="common">Common fig</name>
    <dbReference type="NCBI Taxonomy" id="3494"/>
    <lineage>
        <taxon>Eukaryota</taxon>
        <taxon>Viridiplantae</taxon>
        <taxon>Streptophyta</taxon>
        <taxon>Embryophyta</taxon>
        <taxon>Tracheophyta</taxon>
        <taxon>Spermatophyta</taxon>
        <taxon>Magnoliopsida</taxon>
        <taxon>eudicotyledons</taxon>
        <taxon>Gunneridae</taxon>
        <taxon>Pentapetalae</taxon>
        <taxon>rosids</taxon>
        <taxon>fabids</taxon>
        <taxon>Rosales</taxon>
        <taxon>Moraceae</taxon>
        <taxon>Ficeae</taxon>
        <taxon>Ficus</taxon>
    </lineage>
</organism>
<evidence type="ECO:0000256" key="4">
    <source>
        <dbReference type="ARBA" id="ARBA00022722"/>
    </source>
</evidence>
<feature type="region of interest" description="Disordered" evidence="8">
    <location>
        <begin position="281"/>
        <end position="303"/>
    </location>
</feature>
<accession>A0AA87ZXY8</accession>
<evidence type="ECO:0000256" key="3">
    <source>
        <dbReference type="ARBA" id="ARBA00006958"/>
    </source>
</evidence>
<dbReference type="GO" id="GO:0005634">
    <property type="term" value="C:nucleus"/>
    <property type="evidence" value="ECO:0007669"/>
    <property type="project" value="UniProtKB-SubCell"/>
</dbReference>
<dbReference type="InterPro" id="IPR027806">
    <property type="entry name" value="HARBI1_dom"/>
</dbReference>
<evidence type="ECO:0000256" key="6">
    <source>
        <dbReference type="ARBA" id="ARBA00022801"/>
    </source>
</evidence>
<sequence>MNEYSSTSEKEDEGVHSEDEYSEDDKYAAMAVVAVTVIRRARRRDSQPMHNSRLTGSMWVKEILNGHHEICQALIMLQVICSLKDEFIRPPDYTAVQPLIEKHSYKYRPWFDGCIGAIDGTHVPCVPLRENADAWINRKGHHSQNVLAACSFDMRFTYMLAGYEGSCHDARMLDEAIAFYDFPIPPPGKFYLADSGYVNKDCFLSPYRREMYHLPEYRRRRGGLGNRINSYSMEKQKMIPVACAILHNFIRMMQVGDPCLEEYEADCVPVRGNVDVNADYELDDGIDETGPSTGTQQDGSRRGSMNQLRDMMTDNMWVRYQLSPWYKTT</sequence>
<keyword evidence="5" id="KW-0479">Metal-binding</keyword>
<comment type="subcellular location">
    <subcellularLocation>
        <location evidence="2">Nucleus</location>
    </subcellularLocation>
</comment>
<evidence type="ECO:0000256" key="2">
    <source>
        <dbReference type="ARBA" id="ARBA00004123"/>
    </source>
</evidence>
<evidence type="ECO:0000259" key="9">
    <source>
        <dbReference type="Pfam" id="PF13359"/>
    </source>
</evidence>
<dbReference type="EMBL" id="BTGU01000021">
    <property type="protein sequence ID" value="GMN45854.1"/>
    <property type="molecule type" value="Genomic_DNA"/>
</dbReference>